<organism evidence="1 2">
    <name type="scientific">Cryomyces minteri</name>
    <dbReference type="NCBI Taxonomy" id="331657"/>
    <lineage>
        <taxon>Eukaryota</taxon>
        <taxon>Fungi</taxon>
        <taxon>Dikarya</taxon>
        <taxon>Ascomycota</taxon>
        <taxon>Pezizomycotina</taxon>
        <taxon>Dothideomycetes</taxon>
        <taxon>Dothideomycetes incertae sedis</taxon>
        <taxon>Cryomyces</taxon>
    </lineage>
</organism>
<dbReference type="SUPFAM" id="SSF55729">
    <property type="entry name" value="Acyl-CoA N-acyltransferases (Nat)"/>
    <property type="match status" value="1"/>
</dbReference>
<name>A0A4U0XKZ4_9PEZI</name>
<dbReference type="PANTHER" id="PTHR42791">
    <property type="entry name" value="GNAT FAMILY ACETYLTRANSFERASE"/>
    <property type="match status" value="1"/>
</dbReference>
<dbReference type="OrthoDB" id="4738875at2759"/>
<reference evidence="1 2" key="1">
    <citation type="submission" date="2017-03" db="EMBL/GenBank/DDBJ databases">
        <title>Genomes of endolithic fungi from Antarctica.</title>
        <authorList>
            <person name="Coleine C."/>
            <person name="Masonjones S."/>
            <person name="Stajich J.E."/>
        </authorList>
    </citation>
    <scope>NUCLEOTIDE SEQUENCE [LARGE SCALE GENOMIC DNA]</scope>
    <source>
        <strain evidence="1 2">CCFEE 5187</strain>
    </source>
</reference>
<dbReference type="PANTHER" id="PTHR42791:SF2">
    <property type="entry name" value="N-ACETYLTRANSFERASE DOMAIN-CONTAINING PROTEIN"/>
    <property type="match status" value="1"/>
</dbReference>
<dbReference type="Gene3D" id="3.40.630.30">
    <property type="match status" value="1"/>
</dbReference>
<gene>
    <name evidence="1" type="ORF">B0A49_01848</name>
</gene>
<proteinExistence type="predicted"/>
<dbReference type="InterPro" id="IPR052523">
    <property type="entry name" value="Trichothecene_AcTrans"/>
</dbReference>
<comment type="caution">
    <text evidence="1">The sequence shown here is derived from an EMBL/GenBank/DDBJ whole genome shotgun (WGS) entry which is preliminary data.</text>
</comment>
<evidence type="ECO:0000313" key="1">
    <source>
        <dbReference type="EMBL" id="TKA77870.1"/>
    </source>
</evidence>
<dbReference type="AlphaFoldDB" id="A0A4U0XKZ4"/>
<sequence>MTFTLSPASKPDAEALVECGASAFRDDKLDNITFPTHLKDSQNPNESHAWRAARTIDRMSGAGAHFLKVVDDDNGKAVGFAGWYAPGSGKERVGDEPQYPKSMDVEVHKEYVTKIQEMRKKILGERKDYWCV</sequence>
<keyword evidence="2" id="KW-1185">Reference proteome</keyword>
<evidence type="ECO:0000313" key="2">
    <source>
        <dbReference type="Proteomes" id="UP000308768"/>
    </source>
</evidence>
<evidence type="ECO:0008006" key="3">
    <source>
        <dbReference type="Google" id="ProtNLM"/>
    </source>
</evidence>
<dbReference type="Proteomes" id="UP000308768">
    <property type="component" value="Unassembled WGS sequence"/>
</dbReference>
<dbReference type="EMBL" id="NAJN01000168">
    <property type="protein sequence ID" value="TKA77870.1"/>
    <property type="molecule type" value="Genomic_DNA"/>
</dbReference>
<dbReference type="STRING" id="331657.A0A4U0XKZ4"/>
<dbReference type="InterPro" id="IPR016181">
    <property type="entry name" value="Acyl_CoA_acyltransferase"/>
</dbReference>
<accession>A0A4U0XKZ4</accession>
<protein>
    <recommendedName>
        <fullName evidence="3">N-acetyltransferase domain-containing protein</fullName>
    </recommendedName>
</protein>